<name>A0ABR1PD21_DIAER</name>
<evidence type="ECO:0000313" key="2">
    <source>
        <dbReference type="Proteomes" id="UP001430848"/>
    </source>
</evidence>
<comment type="caution">
    <text evidence="1">The sequence shown here is derived from an EMBL/GenBank/DDBJ whole genome shotgun (WGS) entry which is preliminary data.</text>
</comment>
<accession>A0ABR1PD21</accession>
<evidence type="ECO:0000313" key="1">
    <source>
        <dbReference type="EMBL" id="KAK7732721.1"/>
    </source>
</evidence>
<dbReference type="EMBL" id="JAKNSF020000019">
    <property type="protein sequence ID" value="KAK7732721.1"/>
    <property type="molecule type" value="Genomic_DNA"/>
</dbReference>
<keyword evidence="2" id="KW-1185">Reference proteome</keyword>
<reference evidence="1 2" key="1">
    <citation type="submission" date="2024-02" db="EMBL/GenBank/DDBJ databases">
        <title>De novo assembly and annotation of 12 fungi associated with fruit tree decline syndrome in Ontario, Canada.</title>
        <authorList>
            <person name="Sulman M."/>
            <person name="Ellouze W."/>
            <person name="Ilyukhin E."/>
        </authorList>
    </citation>
    <scope>NUCLEOTIDE SEQUENCE [LARGE SCALE GENOMIC DNA]</scope>
    <source>
        <strain evidence="1 2">M169</strain>
    </source>
</reference>
<dbReference type="Proteomes" id="UP001430848">
    <property type="component" value="Unassembled WGS sequence"/>
</dbReference>
<protein>
    <submittedName>
        <fullName evidence="1">Uncharacterized protein</fullName>
    </submittedName>
</protein>
<sequence>MDSPGSKDEILQSLLQHTHDYNKRSPLYQGLRECRFDLEFPLLLNSRESPLACRETADQAQAVEAHFSDRIHDFFNALDAFEKLSNTTGNEILVRDVGLWPSIRITNQSFDRHPDCLHRDFHSRRLSLRDPGTLPQLQRVTKLRIFPRPDYGADLPFEGARPVSPQAPLELAARLPALRELDCPWMWERMPVAFSSRALRHYTRPWAGPWRDARREFGAAARDLSGRLPASLTAMRLWFWRPSAFCADEDQSAQMPDLVGAASGASSADPVSLGLRALGAQLERLDVRAFLTADLFRAPVVWPRMRWLAVEFQPWCPDGTWYFVGPRGENPHPDRGFEVTREEHYPPEGPDDDAEDREIDAEWAERDGNEVEDRATDAFRTEPRRDKVEPLLLGFASALHEIRTLEEAELFVWLAWQPSEQRLEEYMDAEEPFNQECAIFRWGVRYVPGTADSKGTVTWQVGAWRPDDEVIRAFESLGGSNGSVDMVWQPFEFLDMRPQEDLTAFT</sequence>
<organism evidence="1 2">
    <name type="scientific">Diaporthe eres</name>
    <name type="common">Phomopsis oblonga</name>
    <dbReference type="NCBI Taxonomy" id="83184"/>
    <lineage>
        <taxon>Eukaryota</taxon>
        <taxon>Fungi</taxon>
        <taxon>Dikarya</taxon>
        <taxon>Ascomycota</taxon>
        <taxon>Pezizomycotina</taxon>
        <taxon>Sordariomycetes</taxon>
        <taxon>Sordariomycetidae</taxon>
        <taxon>Diaporthales</taxon>
        <taxon>Diaporthaceae</taxon>
        <taxon>Diaporthe</taxon>
        <taxon>Diaporthe eres species complex</taxon>
    </lineage>
</organism>
<proteinExistence type="predicted"/>
<gene>
    <name evidence="1" type="ORF">SLS63_004976</name>
</gene>